<feature type="chain" id="PRO_5003404761" evidence="1">
    <location>
        <begin position="21"/>
        <end position="425"/>
    </location>
</feature>
<dbReference type="EMBL" id="GL379868">
    <property type="protein sequence ID" value="EGT58358.1"/>
    <property type="molecule type" value="Genomic_DNA"/>
</dbReference>
<dbReference type="Proteomes" id="UP000008068">
    <property type="component" value="Unassembled WGS sequence"/>
</dbReference>
<evidence type="ECO:0000313" key="2">
    <source>
        <dbReference type="EMBL" id="EGT58358.1"/>
    </source>
</evidence>
<sequence>MDHKAFMLYCLMSTFDCCLCSCYIDLDKAFMLYCPMSTFDCCLCLCYIDLDIKGMGHNKITASETRTPTTSARTVRPEASAIPAALRFAGKSTEVTKPSILRRPGTNSLPAAKRRRHVSFADLESGKERTESLMLMNIRTRHPKTDKKLEKMLGELGSVDNFMPKIKEFFRVTPEEVRLEALPMKTTGKYAYFFTVTSSTGCSKIDNLHRLRSSNHEDHRHVKLQERRFVGMAPVETKHHHRFLRAIRPLLLPHSSLQCLSSGAHHPNHPTVSLLSKKDVDTFPLLVVPQAVRFEPLPYTKGGRYVYFFKVDTSTGCSHMENLIESKKWHELFHIESINSDDQQPFMWHALPMDSIFEATFLSQRVALRSDQRGVEDDLNHQLANKEFLGRALNDVSLTEEVIGALNQRGRSIFKKQIKPQATIV</sequence>
<feature type="signal peptide" evidence="1">
    <location>
        <begin position="1"/>
        <end position="20"/>
    </location>
</feature>
<accession>G0NDN1</accession>
<keyword evidence="1" id="KW-0732">Signal</keyword>
<organism evidence="3">
    <name type="scientific">Caenorhabditis brenneri</name>
    <name type="common">Nematode worm</name>
    <dbReference type="NCBI Taxonomy" id="135651"/>
    <lineage>
        <taxon>Eukaryota</taxon>
        <taxon>Metazoa</taxon>
        <taxon>Ecdysozoa</taxon>
        <taxon>Nematoda</taxon>
        <taxon>Chromadorea</taxon>
        <taxon>Rhabditida</taxon>
        <taxon>Rhabditina</taxon>
        <taxon>Rhabditomorpha</taxon>
        <taxon>Rhabditoidea</taxon>
        <taxon>Rhabditidae</taxon>
        <taxon>Peloderinae</taxon>
        <taxon>Caenorhabditis</taxon>
    </lineage>
</organism>
<dbReference type="AlphaFoldDB" id="G0NDN1"/>
<reference evidence="3" key="1">
    <citation type="submission" date="2011-07" db="EMBL/GenBank/DDBJ databases">
        <authorList>
            <consortium name="Caenorhabditis brenneri Sequencing and Analysis Consortium"/>
            <person name="Wilson R.K."/>
        </authorList>
    </citation>
    <scope>NUCLEOTIDE SEQUENCE [LARGE SCALE GENOMIC DNA]</scope>
    <source>
        <strain evidence="3">PB2801</strain>
    </source>
</reference>
<dbReference type="InParanoid" id="G0NDN1"/>
<keyword evidence="3" id="KW-1185">Reference proteome</keyword>
<evidence type="ECO:0000313" key="3">
    <source>
        <dbReference type="Proteomes" id="UP000008068"/>
    </source>
</evidence>
<evidence type="ECO:0000256" key="1">
    <source>
        <dbReference type="SAM" id="SignalP"/>
    </source>
</evidence>
<gene>
    <name evidence="2" type="ORF">CAEBREN_20538</name>
</gene>
<name>G0NDN1_CAEBE</name>
<proteinExistence type="predicted"/>
<protein>
    <submittedName>
        <fullName evidence="2">Uncharacterized protein</fullName>
    </submittedName>
</protein>
<dbReference type="HOGENOM" id="CLU_645967_0_0_1"/>